<name>K9F398_9ACTO</name>
<dbReference type="Proteomes" id="UP000009888">
    <property type="component" value="Unassembled WGS sequence"/>
</dbReference>
<dbReference type="InterPro" id="IPR008984">
    <property type="entry name" value="SMAD_FHA_dom_sf"/>
</dbReference>
<dbReference type="Gene3D" id="2.60.200.20">
    <property type="match status" value="1"/>
</dbReference>
<comment type="caution">
    <text evidence="3">The sequence shown here is derived from an EMBL/GenBank/DDBJ whole genome shotgun (WGS) entry which is preliminary data.</text>
</comment>
<protein>
    <recommendedName>
        <fullName evidence="2">FHA domain-containing protein</fullName>
    </recommendedName>
</protein>
<sequence>MVVSRVFPYAGSGYLISSPNSVLFLRSATAPVAAELWQHLRGSAGFSRVLSSLLERAELDFTFATAAADATLVVARGFVVNDADGGLLADGVSALTWAEAKAPADARIILGESGEPTELPLRDGVTRAAGAMVEFGLADEEVSGADEPLSELQQALAPVLANDTPSLSGATIPTELADEAPAFAESSGLGGAAEFALPTDISEQPEEFLNPSTDEQSFAQAQPGQVLATLCDAGHPNPPERAICERCGAELNNPLVSIDQPTIGELLFSHGERVELENDVIVGRRPCGEARPGRKTPFFVKVPSPNQEISRVHCEVRVEGWSAEVVDRDSNNGTYVLRAGEDPVRVAPEHPLKLVHGDVVDLGENVTFQVRLYF</sequence>
<feature type="domain" description="FHA" evidence="2">
    <location>
        <begin position="290"/>
        <end position="336"/>
    </location>
</feature>
<reference evidence="3 4" key="1">
    <citation type="submission" date="2012-09" db="EMBL/GenBank/DDBJ databases">
        <title>The Genome Sequence of Actinobaculum massiliae ACS-171-V-COL2.</title>
        <authorList>
            <consortium name="The Broad Institute Genome Sequencing Platform"/>
            <person name="Earl A."/>
            <person name="Ward D."/>
            <person name="Feldgarden M."/>
            <person name="Gevers D."/>
            <person name="Saerens B."/>
            <person name="Vaneechoutte M."/>
            <person name="Walker B."/>
            <person name="Young S.K."/>
            <person name="Zeng Q."/>
            <person name="Gargeya S."/>
            <person name="Fitzgerald M."/>
            <person name="Haas B."/>
            <person name="Abouelleil A."/>
            <person name="Alvarado L."/>
            <person name="Arachchi H.M."/>
            <person name="Berlin A."/>
            <person name="Chapman S.B."/>
            <person name="Goldberg J."/>
            <person name="Griggs A."/>
            <person name="Gujja S."/>
            <person name="Hansen M."/>
            <person name="Howarth C."/>
            <person name="Imamovic A."/>
            <person name="Larimer J."/>
            <person name="McCowen C."/>
            <person name="Montmayeur A."/>
            <person name="Murphy C."/>
            <person name="Neiman D."/>
            <person name="Pearson M."/>
            <person name="Priest M."/>
            <person name="Roberts A."/>
            <person name="Saif S."/>
            <person name="Shea T."/>
            <person name="Sisk P."/>
            <person name="Sykes S."/>
            <person name="Wortman J."/>
            <person name="Nusbaum C."/>
            <person name="Birren B."/>
        </authorList>
    </citation>
    <scope>NUCLEOTIDE SEQUENCE [LARGE SCALE GENOMIC DNA]</scope>
    <source>
        <strain evidence="4">ACS-171-V-Col2</strain>
    </source>
</reference>
<gene>
    <name evidence="3" type="ORF">HMPREF9233_00687</name>
</gene>
<dbReference type="EMBL" id="AGWL01000002">
    <property type="protein sequence ID" value="EKU95900.1"/>
    <property type="molecule type" value="Genomic_DNA"/>
</dbReference>
<accession>K9F398</accession>
<dbReference type="eggNOG" id="COG1716">
    <property type="taxonomic scope" value="Bacteria"/>
</dbReference>
<evidence type="ECO:0000256" key="1">
    <source>
        <dbReference type="ARBA" id="ARBA00022553"/>
    </source>
</evidence>
<dbReference type="CDD" id="cd00060">
    <property type="entry name" value="FHA"/>
    <property type="match status" value="1"/>
</dbReference>
<keyword evidence="1" id="KW-0597">Phosphoprotein</keyword>
<proteinExistence type="predicted"/>
<evidence type="ECO:0000313" key="3">
    <source>
        <dbReference type="EMBL" id="EKU95900.1"/>
    </source>
</evidence>
<dbReference type="PROSITE" id="PS50006">
    <property type="entry name" value="FHA_DOMAIN"/>
    <property type="match status" value="1"/>
</dbReference>
<dbReference type="RefSeq" id="WP_007000893.1">
    <property type="nucleotide sequence ID" value="NZ_JH992955.1"/>
</dbReference>
<dbReference type="PATRIC" id="fig|883066.3.peg.706"/>
<evidence type="ECO:0000313" key="4">
    <source>
        <dbReference type="Proteomes" id="UP000009888"/>
    </source>
</evidence>
<dbReference type="Pfam" id="PF00498">
    <property type="entry name" value="FHA"/>
    <property type="match status" value="1"/>
</dbReference>
<dbReference type="SUPFAM" id="SSF49879">
    <property type="entry name" value="SMAD/FHA domain"/>
    <property type="match status" value="1"/>
</dbReference>
<evidence type="ECO:0000259" key="2">
    <source>
        <dbReference type="PROSITE" id="PS50006"/>
    </source>
</evidence>
<organism evidence="3 4">
    <name type="scientific">Actinobaculum massiliense ACS-171-V-Col2</name>
    <dbReference type="NCBI Taxonomy" id="883066"/>
    <lineage>
        <taxon>Bacteria</taxon>
        <taxon>Bacillati</taxon>
        <taxon>Actinomycetota</taxon>
        <taxon>Actinomycetes</taxon>
        <taxon>Actinomycetales</taxon>
        <taxon>Actinomycetaceae</taxon>
        <taxon>Actinobaculum</taxon>
    </lineage>
</organism>
<dbReference type="InterPro" id="IPR000253">
    <property type="entry name" value="FHA_dom"/>
</dbReference>
<dbReference type="HOGENOM" id="CLU_780443_0_0_11"/>
<dbReference type="STRING" id="202789.GCA_001457435_01445"/>
<dbReference type="AlphaFoldDB" id="K9F398"/>
<keyword evidence="4" id="KW-1185">Reference proteome</keyword>